<dbReference type="STRING" id="457427.SSOG_08390"/>
<gene>
    <name evidence="8" type="ORF">SSOG_08390</name>
</gene>
<feature type="transmembrane region" description="Helical" evidence="7">
    <location>
        <begin position="106"/>
        <end position="125"/>
    </location>
</feature>
<accession>D9WWQ0</accession>
<feature type="transmembrane region" description="Helical" evidence="7">
    <location>
        <begin position="321"/>
        <end position="340"/>
    </location>
</feature>
<protein>
    <submittedName>
        <fullName evidence="8">Putative integral membrane protein</fullName>
    </submittedName>
</protein>
<feature type="transmembrane region" description="Helical" evidence="7">
    <location>
        <begin position="267"/>
        <end position="290"/>
    </location>
</feature>
<evidence type="ECO:0000313" key="8">
    <source>
        <dbReference type="EMBL" id="EFL28676.1"/>
    </source>
</evidence>
<keyword evidence="2" id="KW-1003">Cell membrane</keyword>
<keyword evidence="5 7" id="KW-0472">Membrane</keyword>
<dbReference type="HOGENOM" id="CLU_049600_0_0_11"/>
<dbReference type="EMBL" id="GG657754">
    <property type="protein sequence ID" value="EFL28676.1"/>
    <property type="molecule type" value="Genomic_DNA"/>
</dbReference>
<reference evidence="8 9" key="1">
    <citation type="submission" date="2009-02" db="EMBL/GenBank/DDBJ databases">
        <title>Annotation of Streptomyces hygroscopicus strain ATCC 53653.</title>
        <authorList>
            <consortium name="The Broad Institute Genome Sequencing Platform"/>
            <consortium name="Broad Institute Microbial Sequencing Center"/>
            <person name="Fischbach M."/>
            <person name="Godfrey P."/>
            <person name="Ward D."/>
            <person name="Young S."/>
            <person name="Zeng Q."/>
            <person name="Koehrsen M."/>
            <person name="Alvarado L."/>
            <person name="Berlin A.M."/>
            <person name="Bochicchio J."/>
            <person name="Borenstein D."/>
            <person name="Chapman S.B."/>
            <person name="Chen Z."/>
            <person name="Engels R."/>
            <person name="Freedman E."/>
            <person name="Gellesch M."/>
            <person name="Goldberg J."/>
            <person name="Griggs A."/>
            <person name="Gujja S."/>
            <person name="Heilman E.R."/>
            <person name="Heiman D.I."/>
            <person name="Hepburn T.A."/>
            <person name="Howarth C."/>
            <person name="Jen D."/>
            <person name="Larson L."/>
            <person name="Lewis B."/>
            <person name="Mehta T."/>
            <person name="Park D."/>
            <person name="Pearson M."/>
            <person name="Richards J."/>
            <person name="Roberts A."/>
            <person name="Saif S."/>
            <person name="Shea T.D."/>
            <person name="Shenoy N."/>
            <person name="Sisk P."/>
            <person name="Stolte C."/>
            <person name="Sykes S.N."/>
            <person name="Thomson T."/>
            <person name="Walk T."/>
            <person name="White J."/>
            <person name="Yandava C."/>
            <person name="Straight P."/>
            <person name="Clardy J."/>
            <person name="Hung D."/>
            <person name="Kolter R."/>
            <person name="Mekalanos J."/>
            <person name="Walker S."/>
            <person name="Walsh C.T."/>
            <person name="Wieland-Brown L.C."/>
            <person name="Haas B."/>
            <person name="Nusbaum C."/>
            <person name="Birren B."/>
        </authorList>
    </citation>
    <scope>NUCLEOTIDE SEQUENCE [LARGE SCALE GENOMIC DNA]</scope>
    <source>
        <strain evidence="8 9">ATCC 53653</strain>
    </source>
</reference>
<feature type="compositionally biased region" description="Basic residues" evidence="6">
    <location>
        <begin position="20"/>
        <end position="40"/>
    </location>
</feature>
<feature type="region of interest" description="Disordered" evidence="6">
    <location>
        <begin position="20"/>
        <end position="53"/>
    </location>
</feature>
<comment type="subcellular location">
    <subcellularLocation>
        <location evidence="1">Cell membrane</location>
        <topology evidence="1">Multi-pass membrane protein</topology>
    </subcellularLocation>
</comment>
<feature type="transmembrane region" description="Helical" evidence="7">
    <location>
        <begin position="180"/>
        <end position="199"/>
    </location>
</feature>
<dbReference type="PANTHER" id="PTHR39087">
    <property type="entry name" value="UPF0104 MEMBRANE PROTEIN MJ1595"/>
    <property type="match status" value="1"/>
</dbReference>
<evidence type="ECO:0000256" key="2">
    <source>
        <dbReference type="ARBA" id="ARBA00022475"/>
    </source>
</evidence>
<keyword evidence="9" id="KW-1185">Reference proteome</keyword>
<evidence type="ECO:0000256" key="3">
    <source>
        <dbReference type="ARBA" id="ARBA00022692"/>
    </source>
</evidence>
<evidence type="ECO:0000256" key="1">
    <source>
        <dbReference type="ARBA" id="ARBA00004651"/>
    </source>
</evidence>
<proteinExistence type="predicted"/>
<keyword evidence="4 7" id="KW-1133">Transmembrane helix</keyword>
<dbReference type="AlphaFoldDB" id="D9WWQ0"/>
<feature type="transmembrane region" description="Helical" evidence="7">
    <location>
        <begin position="346"/>
        <end position="368"/>
    </location>
</feature>
<evidence type="ECO:0000256" key="6">
    <source>
        <dbReference type="SAM" id="MobiDB-lite"/>
    </source>
</evidence>
<evidence type="ECO:0000256" key="5">
    <source>
        <dbReference type="ARBA" id="ARBA00023136"/>
    </source>
</evidence>
<evidence type="ECO:0000313" key="9">
    <source>
        <dbReference type="Proteomes" id="UP000003963"/>
    </source>
</evidence>
<dbReference type="InterPro" id="IPR022791">
    <property type="entry name" value="L-PG_synthase/AglD"/>
</dbReference>
<evidence type="ECO:0000256" key="4">
    <source>
        <dbReference type="ARBA" id="ARBA00022989"/>
    </source>
</evidence>
<dbReference type="Pfam" id="PF03706">
    <property type="entry name" value="LPG_synthase_TM"/>
    <property type="match status" value="1"/>
</dbReference>
<dbReference type="PANTHER" id="PTHR39087:SF2">
    <property type="entry name" value="UPF0104 MEMBRANE PROTEIN MJ1595"/>
    <property type="match status" value="1"/>
</dbReference>
<organism evidence="8 9">
    <name type="scientific">Streptomyces himastatinicus ATCC 53653</name>
    <dbReference type="NCBI Taxonomy" id="457427"/>
    <lineage>
        <taxon>Bacteria</taxon>
        <taxon>Bacillati</taxon>
        <taxon>Actinomycetota</taxon>
        <taxon>Actinomycetes</taxon>
        <taxon>Kitasatosporales</taxon>
        <taxon>Streptomycetaceae</taxon>
        <taxon>Streptomyces</taxon>
        <taxon>Streptomyces violaceusniger group</taxon>
    </lineage>
</organism>
<dbReference type="GO" id="GO:0005886">
    <property type="term" value="C:plasma membrane"/>
    <property type="evidence" value="ECO:0007669"/>
    <property type="project" value="UniProtKB-SubCell"/>
</dbReference>
<feature type="transmembrane region" description="Helical" evidence="7">
    <location>
        <begin position="219"/>
        <end position="238"/>
    </location>
</feature>
<keyword evidence="3 7" id="KW-0812">Transmembrane</keyword>
<dbReference type="Proteomes" id="UP000003963">
    <property type="component" value="Unassembled WGS sequence"/>
</dbReference>
<evidence type="ECO:0000256" key="7">
    <source>
        <dbReference type="SAM" id="Phobius"/>
    </source>
</evidence>
<feature type="transmembrane region" description="Helical" evidence="7">
    <location>
        <begin position="68"/>
        <end position="86"/>
    </location>
</feature>
<sequence>MCGSASGCCWRCPCGRRRPVRPRRPPRHRGRPRPGARRRDRGTMQPTAPVRPTAAIRPTASRPLYRRLPLRQVLCLVPLVAVAVWVAQHRSLIGSGARQMLTADPWWLLTAVATTGLGWVAVSFARQGTVLERLPARRLFATQFAAGAAAPLPSGIGASAVNIRFMTGCGLTSARSSAALALYFLAEAVTRIVLLLVLLTAFPEALRVGPLLPERTAGLVVWATVAGAAVLVAGLLLIGRVRRVIRDFLRTALADARSLHLRPSRALALWGGSLAFPLLQASGLVAVALALELEVWPPHVMLAYLAASAVAAMVPSPGGIGSVDAALVIALVAAGAPVEAATSTVLAYRFITLWLPLVPGALVLGALVRSKIL</sequence>
<name>D9WWQ0_9ACTN</name>